<gene>
    <name evidence="2" type="ORF">EVAR_70224_1</name>
</gene>
<feature type="compositionally biased region" description="Basic residues" evidence="1">
    <location>
        <begin position="10"/>
        <end position="24"/>
    </location>
</feature>
<name>A0A4C1S9T6_EUMVA</name>
<protein>
    <submittedName>
        <fullName evidence="2">Uncharacterized protein</fullName>
    </submittedName>
</protein>
<dbReference type="Proteomes" id="UP000299102">
    <property type="component" value="Unassembled WGS sequence"/>
</dbReference>
<keyword evidence="3" id="KW-1185">Reference proteome</keyword>
<evidence type="ECO:0000256" key="1">
    <source>
        <dbReference type="SAM" id="MobiDB-lite"/>
    </source>
</evidence>
<evidence type="ECO:0000313" key="2">
    <source>
        <dbReference type="EMBL" id="GBO98978.1"/>
    </source>
</evidence>
<feature type="region of interest" description="Disordered" evidence="1">
    <location>
        <begin position="1"/>
        <end position="36"/>
    </location>
</feature>
<organism evidence="2 3">
    <name type="scientific">Eumeta variegata</name>
    <name type="common">Bagworm moth</name>
    <name type="synonym">Eumeta japonica</name>
    <dbReference type="NCBI Taxonomy" id="151549"/>
    <lineage>
        <taxon>Eukaryota</taxon>
        <taxon>Metazoa</taxon>
        <taxon>Ecdysozoa</taxon>
        <taxon>Arthropoda</taxon>
        <taxon>Hexapoda</taxon>
        <taxon>Insecta</taxon>
        <taxon>Pterygota</taxon>
        <taxon>Neoptera</taxon>
        <taxon>Endopterygota</taxon>
        <taxon>Lepidoptera</taxon>
        <taxon>Glossata</taxon>
        <taxon>Ditrysia</taxon>
        <taxon>Tineoidea</taxon>
        <taxon>Psychidae</taxon>
        <taxon>Oiketicinae</taxon>
        <taxon>Eumeta</taxon>
    </lineage>
</organism>
<evidence type="ECO:0000313" key="3">
    <source>
        <dbReference type="Proteomes" id="UP000299102"/>
    </source>
</evidence>
<dbReference type="AlphaFoldDB" id="A0A4C1S9T6"/>
<comment type="caution">
    <text evidence="2">The sequence shown here is derived from an EMBL/GenBank/DDBJ whole genome shotgun (WGS) entry which is preliminary data.</text>
</comment>
<proteinExistence type="predicted"/>
<sequence length="119" mass="13046">MARPVSWERRRGRSGRSCRRRKPLAKVAERDGGPDQLLPRPATCSSAYGGRNVVVWVTNSLVCFGFRFLFSSIDDNLKCQGEPVHAGKLGKTQGIIIEAGGRYGEDTARAGIACHRMAK</sequence>
<reference evidence="2 3" key="1">
    <citation type="journal article" date="2019" name="Commun. Biol.">
        <title>The bagworm genome reveals a unique fibroin gene that provides high tensile strength.</title>
        <authorList>
            <person name="Kono N."/>
            <person name="Nakamura H."/>
            <person name="Ohtoshi R."/>
            <person name="Tomita M."/>
            <person name="Numata K."/>
            <person name="Arakawa K."/>
        </authorList>
    </citation>
    <scope>NUCLEOTIDE SEQUENCE [LARGE SCALE GENOMIC DNA]</scope>
</reference>
<dbReference type="EMBL" id="BGZK01003233">
    <property type="protein sequence ID" value="GBO98978.1"/>
    <property type="molecule type" value="Genomic_DNA"/>
</dbReference>
<accession>A0A4C1S9T6</accession>